<name>A0A9W6GIX7_9FUSO</name>
<evidence type="ECO:0000313" key="1">
    <source>
        <dbReference type="EMBL" id="GLI54937.1"/>
    </source>
</evidence>
<accession>A0A9W6GIX7</accession>
<dbReference type="EMBL" id="BSDY01000002">
    <property type="protein sequence ID" value="GLI54937.1"/>
    <property type="molecule type" value="Genomic_DNA"/>
</dbReference>
<dbReference type="AlphaFoldDB" id="A0A9W6GIX7"/>
<reference evidence="1" key="1">
    <citation type="submission" date="2022-12" db="EMBL/GenBank/DDBJ databases">
        <title>Reference genome sequencing for broad-spectrum identification of bacterial and archaeal isolates by mass spectrometry.</title>
        <authorList>
            <person name="Sekiguchi Y."/>
            <person name="Tourlousse D.M."/>
        </authorList>
    </citation>
    <scope>NUCLEOTIDE SEQUENCE</scope>
    <source>
        <strain evidence="1">10succ1</strain>
    </source>
</reference>
<proteinExistence type="predicted"/>
<gene>
    <name evidence="1" type="ORF">PM10SUCC1_04520</name>
</gene>
<keyword evidence="2" id="KW-1185">Reference proteome</keyword>
<evidence type="ECO:0000313" key="2">
    <source>
        <dbReference type="Proteomes" id="UP001144471"/>
    </source>
</evidence>
<protein>
    <submittedName>
        <fullName evidence="1">Uncharacterized protein</fullName>
    </submittedName>
</protein>
<dbReference type="Proteomes" id="UP001144471">
    <property type="component" value="Unassembled WGS sequence"/>
</dbReference>
<dbReference type="RefSeq" id="WP_281833140.1">
    <property type="nucleotide sequence ID" value="NZ_BSDY01000002.1"/>
</dbReference>
<comment type="caution">
    <text evidence="1">The sequence shown here is derived from an EMBL/GenBank/DDBJ whole genome shotgun (WGS) entry which is preliminary data.</text>
</comment>
<sequence length="157" mass="19257">MKTEVYFYIRDRKGSSYLCDFFIEHETSYEVKEANWHHIKRIIEKKYTRDRILEIYNEEQEDYSLHIKPKDIEEVSPVYRMGTTPWIEGIYFSERFPEKEYLEGRARKIHYSNDFICFQVECLDNDVDNSKKFWTNLYSDGEGDTFEPFEKINILRW</sequence>
<organism evidence="1 2">
    <name type="scientific">Propionigenium maris DSM 9537</name>
    <dbReference type="NCBI Taxonomy" id="1123000"/>
    <lineage>
        <taxon>Bacteria</taxon>
        <taxon>Fusobacteriati</taxon>
        <taxon>Fusobacteriota</taxon>
        <taxon>Fusobacteriia</taxon>
        <taxon>Fusobacteriales</taxon>
        <taxon>Fusobacteriaceae</taxon>
        <taxon>Propionigenium</taxon>
    </lineage>
</organism>